<feature type="compositionally biased region" description="Polar residues" evidence="5">
    <location>
        <begin position="231"/>
        <end position="240"/>
    </location>
</feature>
<evidence type="ECO:0000256" key="3">
    <source>
        <dbReference type="ARBA" id="ARBA00023143"/>
    </source>
</evidence>
<dbReference type="eggNOG" id="COG4786">
    <property type="taxonomic scope" value="Bacteria"/>
</dbReference>
<dbReference type="InterPro" id="IPR053967">
    <property type="entry name" value="LlgE_F_G-like_D1"/>
</dbReference>
<dbReference type="InterPro" id="IPR010930">
    <property type="entry name" value="Flg_bb/hook_C_dom"/>
</dbReference>
<dbReference type="Pfam" id="PF00460">
    <property type="entry name" value="Flg_bb_rod"/>
    <property type="match status" value="1"/>
</dbReference>
<dbReference type="STRING" id="856793.MICA_1715"/>
<proteinExistence type="inferred from homology"/>
<evidence type="ECO:0000259" key="7">
    <source>
        <dbReference type="Pfam" id="PF06429"/>
    </source>
</evidence>
<evidence type="ECO:0000313" key="9">
    <source>
        <dbReference type="EMBL" id="AEP10028.1"/>
    </source>
</evidence>
<dbReference type="RefSeq" id="WP_014103251.1">
    <property type="nucleotide sequence ID" value="NC_016026.1"/>
</dbReference>
<gene>
    <name evidence="9" type="ordered locus">MICA_1715</name>
</gene>
<evidence type="ECO:0000256" key="1">
    <source>
        <dbReference type="ARBA" id="ARBA00004117"/>
    </source>
</evidence>
<dbReference type="PANTHER" id="PTHR30435:SF19">
    <property type="entry name" value="FLAGELLAR BASAL-BODY ROD PROTEIN FLGG"/>
    <property type="match status" value="1"/>
</dbReference>
<dbReference type="InterPro" id="IPR037925">
    <property type="entry name" value="FlgE/F/G-like"/>
</dbReference>
<dbReference type="OrthoDB" id="9804559at2"/>
<keyword evidence="3 4" id="KW-0975">Bacterial flagellum</keyword>
<dbReference type="Pfam" id="PF22692">
    <property type="entry name" value="LlgE_F_G_D1"/>
    <property type="match status" value="1"/>
</dbReference>
<feature type="domain" description="Flagellar basal body rod protein N-terminal" evidence="6">
    <location>
        <begin position="5"/>
        <end position="35"/>
    </location>
</feature>
<organism evidence="9 10">
    <name type="scientific">Micavibrio aeruginosavorus (strain ARL-13)</name>
    <dbReference type="NCBI Taxonomy" id="856793"/>
    <lineage>
        <taxon>Bacteria</taxon>
        <taxon>Pseudomonadati</taxon>
        <taxon>Bdellovibrionota</taxon>
        <taxon>Bdellovibrionia</taxon>
        <taxon>Bdellovibrionales</taxon>
        <taxon>Pseudobdellovibrionaceae</taxon>
        <taxon>Micavibrio</taxon>
    </lineage>
</organism>
<sequence length="240" mass="26053">MENSIYTGLSRQMALQSDMNTIANNLANVNTPGYRGQYMLFTEYVEKPKGIEDPLSMVMDYGQFISNKPGPMQHTGNPLDVAMQGPGFIGITRGGETFYTRAGNFMLGEDGALVTPTGDRVASAGGSAIIIPQDAKSVSIAEDGMVSTENGAVGQIMMTEFENIDSLDAIGDNLYKANAPGNPATDTRMISGMVEGSNVNPIMEMTRMIDTQRAYQSAARMLQSEHDRQRTMIQRLSQTQ</sequence>
<dbReference type="HOGENOM" id="CLU_013687_0_0_5"/>
<evidence type="ECO:0000256" key="4">
    <source>
        <dbReference type="RuleBase" id="RU362116"/>
    </source>
</evidence>
<comment type="subcellular location">
    <subcellularLocation>
        <location evidence="1 4">Bacterial flagellum basal body</location>
    </subcellularLocation>
</comment>
<dbReference type="InterPro" id="IPR001444">
    <property type="entry name" value="Flag_bb_rod_N"/>
</dbReference>
<feature type="domain" description="Flagellar basal-body/hook protein C-terminal" evidence="7">
    <location>
        <begin position="191"/>
        <end position="234"/>
    </location>
</feature>
<dbReference type="GO" id="GO:0030694">
    <property type="term" value="C:bacterial-type flagellum basal body, rod"/>
    <property type="evidence" value="ECO:0007669"/>
    <property type="project" value="InterPro"/>
</dbReference>
<evidence type="ECO:0000259" key="8">
    <source>
        <dbReference type="Pfam" id="PF22692"/>
    </source>
</evidence>
<dbReference type="InterPro" id="IPR019776">
    <property type="entry name" value="Flagellar_basal_body_rod_CS"/>
</dbReference>
<dbReference type="InterPro" id="IPR020013">
    <property type="entry name" value="Flagellar_FlgE/F/G"/>
</dbReference>
<dbReference type="EMBL" id="CP002382">
    <property type="protein sequence ID" value="AEP10028.1"/>
    <property type="molecule type" value="Genomic_DNA"/>
</dbReference>
<dbReference type="PROSITE" id="PS00588">
    <property type="entry name" value="FLAGELLA_BB_ROD"/>
    <property type="match status" value="1"/>
</dbReference>
<evidence type="ECO:0000256" key="2">
    <source>
        <dbReference type="ARBA" id="ARBA00009677"/>
    </source>
</evidence>
<dbReference type="NCBIfam" id="TIGR03506">
    <property type="entry name" value="FlgEFG_subfam"/>
    <property type="match status" value="2"/>
</dbReference>
<evidence type="ECO:0000259" key="6">
    <source>
        <dbReference type="Pfam" id="PF00460"/>
    </source>
</evidence>
<evidence type="ECO:0000256" key="5">
    <source>
        <dbReference type="SAM" id="MobiDB-lite"/>
    </source>
</evidence>
<dbReference type="Proteomes" id="UP000009286">
    <property type="component" value="Chromosome"/>
</dbReference>
<feature type="domain" description="Flagellar hook protein FlgE/F/G-like D1" evidence="8">
    <location>
        <begin position="82"/>
        <end position="147"/>
    </location>
</feature>
<feature type="region of interest" description="Disordered" evidence="5">
    <location>
        <begin position="219"/>
        <end position="240"/>
    </location>
</feature>
<dbReference type="GO" id="GO:0071978">
    <property type="term" value="P:bacterial-type flagellum-dependent swarming motility"/>
    <property type="evidence" value="ECO:0007669"/>
    <property type="project" value="TreeGrafter"/>
</dbReference>
<reference evidence="9 10" key="1">
    <citation type="journal article" date="2011" name="BMC Genomics">
        <title>Genomic insights into an obligate epibiotic bacterial predator: Micavibrio aeruginosavorus ARL-13.</title>
        <authorList>
            <person name="Wang Z."/>
            <person name="Kadouri D."/>
            <person name="Wu M."/>
        </authorList>
    </citation>
    <scope>NUCLEOTIDE SEQUENCE [LARGE SCALE GENOMIC DNA]</scope>
    <source>
        <strain evidence="9 10">ARL-13</strain>
    </source>
</reference>
<dbReference type="Pfam" id="PF06429">
    <property type="entry name" value="Flg_bbr_C"/>
    <property type="match status" value="1"/>
</dbReference>
<protein>
    <submittedName>
        <fullName evidence="9">Uncharacterized protein</fullName>
    </submittedName>
</protein>
<name>G2KRS0_MICAA</name>
<accession>G2KRS0</accession>
<dbReference type="KEGG" id="mai:MICA_1715"/>
<comment type="similarity">
    <text evidence="2 4">Belongs to the flagella basal body rod proteins family.</text>
</comment>
<dbReference type="AlphaFoldDB" id="G2KRS0"/>
<dbReference type="InterPro" id="IPR012836">
    <property type="entry name" value="FlgF"/>
</dbReference>
<keyword evidence="10" id="KW-1185">Reference proteome</keyword>
<evidence type="ECO:0000313" key="10">
    <source>
        <dbReference type="Proteomes" id="UP000009286"/>
    </source>
</evidence>
<dbReference type="SUPFAM" id="SSF117143">
    <property type="entry name" value="Flagellar hook protein flgE"/>
    <property type="match status" value="1"/>
</dbReference>
<dbReference type="NCBIfam" id="TIGR02490">
    <property type="entry name" value="flgF"/>
    <property type="match status" value="1"/>
</dbReference>
<dbReference type="PANTHER" id="PTHR30435">
    <property type="entry name" value="FLAGELLAR PROTEIN"/>
    <property type="match status" value="1"/>
</dbReference>